<dbReference type="AlphaFoldDB" id="A0A8I6XLC5"/>
<name>A0A8I6XLC5_HORVV</name>
<evidence type="ECO:0000256" key="2">
    <source>
        <dbReference type="SAM" id="SignalP"/>
    </source>
</evidence>
<organism evidence="4 5">
    <name type="scientific">Hordeum vulgare subsp. vulgare</name>
    <name type="common">Domesticated barley</name>
    <dbReference type="NCBI Taxonomy" id="112509"/>
    <lineage>
        <taxon>Eukaryota</taxon>
        <taxon>Viridiplantae</taxon>
        <taxon>Streptophyta</taxon>
        <taxon>Embryophyta</taxon>
        <taxon>Tracheophyta</taxon>
        <taxon>Spermatophyta</taxon>
        <taxon>Magnoliopsida</taxon>
        <taxon>Liliopsida</taxon>
        <taxon>Poales</taxon>
        <taxon>Poaceae</taxon>
        <taxon>BOP clade</taxon>
        <taxon>Pooideae</taxon>
        <taxon>Triticodae</taxon>
        <taxon>Triticeae</taxon>
        <taxon>Hordeinae</taxon>
        <taxon>Hordeum</taxon>
    </lineage>
</organism>
<keyword evidence="5" id="KW-1185">Reference proteome</keyword>
<dbReference type="CDD" id="cd09917">
    <property type="entry name" value="F-box_SF"/>
    <property type="match status" value="1"/>
</dbReference>
<dbReference type="Gramene" id="HORVU.MOREX.r2.5HG0365400.1">
    <property type="protein sequence ID" value="HORVU.MOREX.r2.5HG0365400.1"/>
    <property type="gene ID" value="HORVU.MOREX.r2.5HG0365400"/>
</dbReference>
<reference evidence="4" key="3">
    <citation type="submission" date="2022-01" db="UniProtKB">
        <authorList>
            <consortium name="EnsemblPlants"/>
        </authorList>
    </citation>
    <scope>IDENTIFICATION</scope>
    <source>
        <strain evidence="4">subsp. vulgare</strain>
    </source>
</reference>
<feature type="signal peptide" evidence="2">
    <location>
        <begin position="1"/>
        <end position="19"/>
    </location>
</feature>
<proteinExistence type="predicted"/>
<evidence type="ECO:0000259" key="3">
    <source>
        <dbReference type="PROSITE" id="PS50181"/>
    </source>
</evidence>
<dbReference type="Proteomes" id="UP000011116">
    <property type="component" value="Chromosome 5H"/>
</dbReference>
<dbReference type="PANTHER" id="PTHR34591">
    <property type="entry name" value="OS03G0653100 PROTEIN-RELATED"/>
    <property type="match status" value="1"/>
</dbReference>
<dbReference type="PROSITE" id="PS51257">
    <property type="entry name" value="PROKAR_LIPOPROTEIN"/>
    <property type="match status" value="1"/>
</dbReference>
<dbReference type="PANTHER" id="PTHR34591:SF12">
    <property type="entry name" value="F-BOX DOMAIN-CONTAINING PROTEIN"/>
    <property type="match status" value="1"/>
</dbReference>
<dbReference type="Pfam" id="PF24750">
    <property type="entry name" value="b-prop_At3g26010-like"/>
    <property type="match status" value="1"/>
</dbReference>
<dbReference type="PROSITE" id="PS50181">
    <property type="entry name" value="FBOX"/>
    <property type="match status" value="1"/>
</dbReference>
<keyword evidence="2" id="KW-0732">Signal</keyword>
<feature type="domain" description="F-box" evidence="3">
    <location>
        <begin position="85"/>
        <end position="131"/>
    </location>
</feature>
<evidence type="ECO:0000256" key="1">
    <source>
        <dbReference type="SAM" id="MobiDB-lite"/>
    </source>
</evidence>
<dbReference type="SMART" id="SM00256">
    <property type="entry name" value="FBOX"/>
    <property type="match status" value="1"/>
</dbReference>
<dbReference type="SUPFAM" id="SSF81383">
    <property type="entry name" value="F-box domain"/>
    <property type="match status" value="1"/>
</dbReference>
<sequence>MRDHGARCFGLIFGSGVACVLINNSCELPTERREETRPRAEAKRATRSNQHLATMVFLLDAEAERRAGQGGDPDPDPAAVTSREMDQTQRLPEDVLADVLRCLPPRNLAAARCVSRSWHAVVDAHRLLDRDLLPLSLAGFLINFYDFCFTEFFYPSSSTDTAIRGYGDLHFMPTDYIPVEDACNGLVLIDLDHYVVNPATRRWASLPPRPPLPLEFKGFHERGYIVFDPTVSPHYQVLRFLHVPPVYRLDAEVKQRQWPPSPYMMHVFSSETATWEERSFIRQGDALGTLADIGQLELPMSDELYAVYWHGEIYVHCHFVMRISLSSRTYQVIKLPTDVDQHRWTEVLLGRSEKGVYFAALDAQCQLRVWILTELPCDRSEWLLKHDNNLHQIPPHQNYDPPIHRPWIMADINYNFNPAIYSTVQDEIELNPDNEMADINYNFNPAIYSTVQDEIELNPDNEIILETRLERHTNEHIKILGFHPYKEVIYFSQSLDKGFAYHLHELKLEDLGRVRPKGLDYCYTKLVERSIPYTPCMFGP</sequence>
<accession>A0A8I6XLC5</accession>
<dbReference type="Gramene" id="HORVU.MOREX.r3.5HG0441400.1">
    <property type="protein sequence ID" value="HORVU.MOREX.r3.5HG0441400.1"/>
    <property type="gene ID" value="HORVU.MOREX.r3.5HG0441400"/>
</dbReference>
<evidence type="ECO:0000313" key="5">
    <source>
        <dbReference type="Proteomes" id="UP000011116"/>
    </source>
</evidence>
<reference evidence="5" key="1">
    <citation type="journal article" date="2012" name="Nature">
        <title>A physical, genetic and functional sequence assembly of the barley genome.</title>
        <authorList>
            <consortium name="The International Barley Genome Sequencing Consortium"/>
            <person name="Mayer K.F."/>
            <person name="Waugh R."/>
            <person name="Brown J.W."/>
            <person name="Schulman A."/>
            <person name="Langridge P."/>
            <person name="Platzer M."/>
            <person name="Fincher G.B."/>
            <person name="Muehlbauer G.J."/>
            <person name="Sato K."/>
            <person name="Close T.J."/>
            <person name="Wise R.P."/>
            <person name="Stein N."/>
        </authorList>
    </citation>
    <scope>NUCLEOTIDE SEQUENCE [LARGE SCALE GENOMIC DNA]</scope>
    <source>
        <strain evidence="5">cv. Morex</strain>
    </source>
</reference>
<reference evidence="4" key="2">
    <citation type="submission" date="2020-10" db="EMBL/GenBank/DDBJ databases">
        <authorList>
            <person name="Scholz U."/>
            <person name="Mascher M."/>
            <person name="Fiebig A."/>
        </authorList>
    </citation>
    <scope>NUCLEOTIDE SEQUENCE [LARGE SCALE GENOMIC DNA]</scope>
    <source>
        <strain evidence="4">cv. Morex</strain>
    </source>
</reference>
<dbReference type="EnsemblPlants" id="HORVU.MOREX.r3.5HG0441400.1">
    <property type="protein sequence ID" value="HORVU.MOREX.r3.5HG0441400.1"/>
    <property type="gene ID" value="HORVU.MOREX.r3.5HG0441400"/>
</dbReference>
<dbReference type="OMA" id="YERNYIV"/>
<protein>
    <recommendedName>
        <fullName evidence="3">F-box domain-containing protein</fullName>
    </recommendedName>
</protein>
<feature type="region of interest" description="Disordered" evidence="1">
    <location>
        <begin position="66"/>
        <end position="88"/>
    </location>
</feature>
<feature type="chain" id="PRO_5035279644" description="F-box domain-containing protein" evidence="2">
    <location>
        <begin position="20"/>
        <end position="540"/>
    </location>
</feature>
<dbReference type="InterPro" id="IPR036047">
    <property type="entry name" value="F-box-like_dom_sf"/>
</dbReference>
<dbReference type="InterPro" id="IPR056592">
    <property type="entry name" value="Beta-prop_At3g26010-like"/>
</dbReference>
<evidence type="ECO:0000313" key="4">
    <source>
        <dbReference type="EnsemblPlants" id="HORVU.MOREX.r3.5HG0441400.1"/>
    </source>
</evidence>
<dbReference type="InterPro" id="IPR001810">
    <property type="entry name" value="F-box_dom"/>
</dbReference>
<dbReference type="Gene3D" id="1.20.1280.50">
    <property type="match status" value="1"/>
</dbReference>
<dbReference type="Pfam" id="PF00646">
    <property type="entry name" value="F-box"/>
    <property type="match status" value="1"/>
</dbReference>